<name>A0A5B7F282_PORTR</name>
<gene>
    <name evidence="2" type="ORF">E2C01_032740</name>
</gene>
<proteinExistence type="predicted"/>
<accession>A0A5B7F282</accession>
<evidence type="ECO:0000256" key="1">
    <source>
        <dbReference type="SAM" id="MobiDB-lite"/>
    </source>
</evidence>
<keyword evidence="3" id="KW-1185">Reference proteome</keyword>
<dbReference type="EMBL" id="VSRR010004293">
    <property type="protein sequence ID" value="MPC39213.1"/>
    <property type="molecule type" value="Genomic_DNA"/>
</dbReference>
<feature type="region of interest" description="Disordered" evidence="1">
    <location>
        <begin position="32"/>
        <end position="71"/>
    </location>
</feature>
<sequence length="71" mass="7649">MAQNTAAGPPITRFQYSLRHYSHLSLGGIIQSIPGQPYTAAQPDGQPVSPAQPTPPSRLHVQPSILHSHRS</sequence>
<reference evidence="2 3" key="1">
    <citation type="submission" date="2019-05" db="EMBL/GenBank/DDBJ databases">
        <title>Another draft genome of Portunus trituberculatus and its Hox gene families provides insights of decapod evolution.</title>
        <authorList>
            <person name="Jeong J.-H."/>
            <person name="Song I."/>
            <person name="Kim S."/>
            <person name="Choi T."/>
            <person name="Kim D."/>
            <person name="Ryu S."/>
            <person name="Kim W."/>
        </authorList>
    </citation>
    <scope>NUCLEOTIDE SEQUENCE [LARGE SCALE GENOMIC DNA]</scope>
    <source>
        <tissue evidence="2">Muscle</tissue>
    </source>
</reference>
<organism evidence="2 3">
    <name type="scientific">Portunus trituberculatus</name>
    <name type="common">Swimming crab</name>
    <name type="synonym">Neptunus trituberculatus</name>
    <dbReference type="NCBI Taxonomy" id="210409"/>
    <lineage>
        <taxon>Eukaryota</taxon>
        <taxon>Metazoa</taxon>
        <taxon>Ecdysozoa</taxon>
        <taxon>Arthropoda</taxon>
        <taxon>Crustacea</taxon>
        <taxon>Multicrustacea</taxon>
        <taxon>Malacostraca</taxon>
        <taxon>Eumalacostraca</taxon>
        <taxon>Eucarida</taxon>
        <taxon>Decapoda</taxon>
        <taxon>Pleocyemata</taxon>
        <taxon>Brachyura</taxon>
        <taxon>Eubrachyura</taxon>
        <taxon>Portunoidea</taxon>
        <taxon>Portunidae</taxon>
        <taxon>Portuninae</taxon>
        <taxon>Portunus</taxon>
    </lineage>
</organism>
<dbReference type="Proteomes" id="UP000324222">
    <property type="component" value="Unassembled WGS sequence"/>
</dbReference>
<comment type="caution">
    <text evidence="2">The sequence shown here is derived from an EMBL/GenBank/DDBJ whole genome shotgun (WGS) entry which is preliminary data.</text>
</comment>
<protein>
    <submittedName>
        <fullName evidence="2">Uncharacterized protein</fullName>
    </submittedName>
</protein>
<evidence type="ECO:0000313" key="3">
    <source>
        <dbReference type="Proteomes" id="UP000324222"/>
    </source>
</evidence>
<evidence type="ECO:0000313" key="2">
    <source>
        <dbReference type="EMBL" id="MPC39213.1"/>
    </source>
</evidence>
<dbReference type="AlphaFoldDB" id="A0A5B7F282"/>